<evidence type="ECO:0000256" key="2">
    <source>
        <dbReference type="ARBA" id="ARBA00011022"/>
    </source>
</evidence>
<proteinExistence type="inferred from homology"/>
<evidence type="ECO:0000313" key="7">
    <source>
        <dbReference type="Proteomes" id="UP000076874"/>
    </source>
</evidence>
<sequence>MAPVAPAPKLSHHAKALARLADPTLPRKVHRNDNAVTDAFLHSKRDKLLIRKSAFRARVADKRADLLAARGSGTAPQKRRRPSKKLVATLQSLADALPVVGIENANGNEDETVSTSQRPARHSLRSRPGALRRKEMVVRAEMARFGANLAQLTATAATEASAAPAFSSENSSMEVEEPAPTAATALASVTNTPSAAPEIPTTEASSVSSATVPARTPTANRFALLRNYITATIDQSPAFKATT</sequence>
<dbReference type="GO" id="GO:0000462">
    <property type="term" value="P:maturation of SSU-rRNA from tricistronic rRNA transcript (SSU-rRNA, 5.8S rRNA, LSU-rRNA)"/>
    <property type="evidence" value="ECO:0007669"/>
    <property type="project" value="InterPro"/>
</dbReference>
<dbReference type="Pfam" id="PF15341">
    <property type="entry name" value="SLX9"/>
    <property type="match status" value="1"/>
</dbReference>
<feature type="compositionally biased region" description="Low complexity" evidence="5">
    <location>
        <begin position="200"/>
        <end position="213"/>
    </location>
</feature>
<gene>
    <name evidence="6" type="ORF">SPI_09153</name>
</gene>
<evidence type="ECO:0000313" key="6">
    <source>
        <dbReference type="EMBL" id="OAA53946.1"/>
    </source>
</evidence>
<dbReference type="InterPro" id="IPR028160">
    <property type="entry name" value="Slx9-like"/>
</dbReference>
<accession>A0A167M5B5</accession>
<feature type="region of interest" description="Disordered" evidence="5">
    <location>
        <begin position="191"/>
        <end position="213"/>
    </location>
</feature>
<dbReference type="Proteomes" id="UP000076874">
    <property type="component" value="Unassembled WGS sequence"/>
</dbReference>
<keyword evidence="7" id="KW-1185">Reference proteome</keyword>
<reference evidence="6 7" key="1">
    <citation type="journal article" date="2016" name="Genome Biol. Evol.">
        <title>Divergent and convergent evolution of fungal pathogenicity.</title>
        <authorList>
            <person name="Shang Y."/>
            <person name="Xiao G."/>
            <person name="Zheng P."/>
            <person name="Cen K."/>
            <person name="Zhan S."/>
            <person name="Wang C."/>
        </authorList>
    </citation>
    <scope>NUCLEOTIDE SEQUENCE [LARGE SCALE GENOMIC DNA]</scope>
    <source>
        <strain evidence="6 7">RCEF 264</strain>
    </source>
</reference>
<evidence type="ECO:0000256" key="4">
    <source>
        <dbReference type="ARBA" id="ARBA00023242"/>
    </source>
</evidence>
<dbReference type="EMBL" id="AZHD01000026">
    <property type="protein sequence ID" value="OAA53946.1"/>
    <property type="molecule type" value="Genomic_DNA"/>
</dbReference>
<dbReference type="GO" id="GO:0030688">
    <property type="term" value="C:preribosome, small subunit precursor"/>
    <property type="evidence" value="ECO:0007669"/>
    <property type="project" value="InterPro"/>
</dbReference>
<name>A0A167M5B5_9HYPO</name>
<dbReference type="AlphaFoldDB" id="A0A167M5B5"/>
<comment type="similarity">
    <text evidence="2">Belongs to the SLX9 family.</text>
</comment>
<evidence type="ECO:0000256" key="5">
    <source>
        <dbReference type="SAM" id="MobiDB-lite"/>
    </source>
</evidence>
<protein>
    <recommendedName>
        <fullName evidence="3">Ribosome biogenesis protein SLX9</fullName>
    </recommendedName>
</protein>
<comment type="caution">
    <text evidence="6">The sequence shown here is derived from an EMBL/GenBank/DDBJ whole genome shotgun (WGS) entry which is preliminary data.</text>
</comment>
<keyword evidence="4" id="KW-0539">Nucleus</keyword>
<dbReference type="GO" id="GO:0030686">
    <property type="term" value="C:90S preribosome"/>
    <property type="evidence" value="ECO:0007669"/>
    <property type="project" value="InterPro"/>
</dbReference>
<evidence type="ECO:0000256" key="3">
    <source>
        <dbReference type="ARBA" id="ARBA00021321"/>
    </source>
</evidence>
<organism evidence="6 7">
    <name type="scientific">Niveomyces insectorum RCEF 264</name>
    <dbReference type="NCBI Taxonomy" id="1081102"/>
    <lineage>
        <taxon>Eukaryota</taxon>
        <taxon>Fungi</taxon>
        <taxon>Dikarya</taxon>
        <taxon>Ascomycota</taxon>
        <taxon>Pezizomycotina</taxon>
        <taxon>Sordariomycetes</taxon>
        <taxon>Hypocreomycetidae</taxon>
        <taxon>Hypocreales</taxon>
        <taxon>Cordycipitaceae</taxon>
        <taxon>Niveomyces</taxon>
    </lineage>
</organism>
<dbReference type="GO" id="GO:0005730">
    <property type="term" value="C:nucleolus"/>
    <property type="evidence" value="ECO:0007669"/>
    <property type="project" value="UniProtKB-SubCell"/>
</dbReference>
<comment type="subcellular location">
    <subcellularLocation>
        <location evidence="1">Nucleus</location>
        <location evidence="1">Nucleolus</location>
    </subcellularLocation>
</comment>
<feature type="region of interest" description="Disordered" evidence="5">
    <location>
        <begin position="105"/>
        <end position="128"/>
    </location>
</feature>
<evidence type="ECO:0000256" key="1">
    <source>
        <dbReference type="ARBA" id="ARBA00004604"/>
    </source>
</evidence>
<dbReference type="OrthoDB" id="5429132at2759"/>